<organism evidence="2 3">
    <name type="scientific">Cyclocybe aegerita</name>
    <name type="common">Black poplar mushroom</name>
    <name type="synonym">Agrocybe aegerita</name>
    <dbReference type="NCBI Taxonomy" id="1973307"/>
    <lineage>
        <taxon>Eukaryota</taxon>
        <taxon>Fungi</taxon>
        <taxon>Dikarya</taxon>
        <taxon>Basidiomycota</taxon>
        <taxon>Agaricomycotina</taxon>
        <taxon>Agaricomycetes</taxon>
        <taxon>Agaricomycetidae</taxon>
        <taxon>Agaricales</taxon>
        <taxon>Agaricineae</taxon>
        <taxon>Bolbitiaceae</taxon>
        <taxon>Cyclocybe</taxon>
    </lineage>
</organism>
<feature type="transmembrane region" description="Helical" evidence="1">
    <location>
        <begin position="12"/>
        <end position="28"/>
    </location>
</feature>
<proteinExistence type="predicted"/>
<evidence type="ECO:0000256" key="1">
    <source>
        <dbReference type="SAM" id="Phobius"/>
    </source>
</evidence>
<keyword evidence="1" id="KW-0812">Transmembrane</keyword>
<comment type="caution">
    <text evidence="2">The sequence shown here is derived from an EMBL/GenBank/DDBJ whole genome shotgun (WGS) entry which is preliminary data.</text>
</comment>
<gene>
    <name evidence="2" type="ORF">AAE3_LOCUS12112</name>
</gene>
<sequence>MALSSLSHPLPTYLFAVLPIPLLSAIFCRSRRPHTQMYISVHAPTTRSITEGSHCRLMAWRVGTFGVVVGVIDCVEEMSLALIVLPASRTFPLRASSGCATVKLREYPTDDGYCDVVGAALPAQFDIDDGIDQADYPPRVHSALNVASATRWCASSILDLELEKTPHVASANLIYPLPRGSFRCRRAVVSNPSKSYAFIHYPGSILEITKTHSRFKNSLFHLLQPVSESHRFPVSSSTPFPCNMPRTLIPAVEVALTPTGPSHSKFATAGDRWAQSAATIHRGVFRREPRLGVNYLLVLETTKC</sequence>
<reference evidence="2 3" key="1">
    <citation type="submission" date="2020-01" db="EMBL/GenBank/DDBJ databases">
        <authorList>
            <person name="Gupta K D."/>
        </authorList>
    </citation>
    <scope>NUCLEOTIDE SEQUENCE [LARGE SCALE GENOMIC DNA]</scope>
</reference>
<dbReference type="Proteomes" id="UP000467700">
    <property type="component" value="Unassembled WGS sequence"/>
</dbReference>
<dbReference type="EMBL" id="CACVBS010000081">
    <property type="protein sequence ID" value="CAA7269850.1"/>
    <property type="molecule type" value="Genomic_DNA"/>
</dbReference>
<keyword evidence="1" id="KW-0472">Membrane</keyword>
<keyword evidence="1" id="KW-1133">Transmembrane helix</keyword>
<accession>A0A8S0WHU1</accession>
<name>A0A8S0WHU1_CYCAE</name>
<dbReference type="AlphaFoldDB" id="A0A8S0WHU1"/>
<evidence type="ECO:0000313" key="2">
    <source>
        <dbReference type="EMBL" id="CAA7269850.1"/>
    </source>
</evidence>
<evidence type="ECO:0000313" key="3">
    <source>
        <dbReference type="Proteomes" id="UP000467700"/>
    </source>
</evidence>
<keyword evidence="3" id="KW-1185">Reference proteome</keyword>
<protein>
    <submittedName>
        <fullName evidence="2">Uncharacterized protein</fullName>
    </submittedName>
</protein>